<name>A0A8X6MU54_NEPPI</name>
<proteinExistence type="predicted"/>
<dbReference type="EMBL" id="BMAW01051049">
    <property type="protein sequence ID" value="GFS78331.1"/>
    <property type="molecule type" value="Genomic_DNA"/>
</dbReference>
<protein>
    <submittedName>
        <fullName evidence="1">Uncharacterized protein</fullName>
    </submittedName>
</protein>
<dbReference type="AlphaFoldDB" id="A0A8X6MU54"/>
<evidence type="ECO:0000313" key="1">
    <source>
        <dbReference type="EMBL" id="GFS78331.1"/>
    </source>
</evidence>
<evidence type="ECO:0000313" key="2">
    <source>
        <dbReference type="Proteomes" id="UP000887013"/>
    </source>
</evidence>
<gene>
    <name evidence="1" type="ORF">NPIL_332411</name>
</gene>
<keyword evidence="2" id="KW-1185">Reference proteome</keyword>
<reference evidence="1" key="1">
    <citation type="submission" date="2020-08" db="EMBL/GenBank/DDBJ databases">
        <title>Multicomponent nature underlies the extraordinary mechanical properties of spider dragline silk.</title>
        <authorList>
            <person name="Kono N."/>
            <person name="Nakamura H."/>
            <person name="Mori M."/>
            <person name="Yoshida Y."/>
            <person name="Ohtoshi R."/>
            <person name="Malay A.D."/>
            <person name="Moran D.A.P."/>
            <person name="Tomita M."/>
            <person name="Numata K."/>
            <person name="Arakawa K."/>
        </authorList>
    </citation>
    <scope>NUCLEOTIDE SEQUENCE</scope>
</reference>
<sequence length="115" mass="12726">MLQQVHVAICIVACHSRKRTKYAIVAYAAHATIRCRLPALFHARRRYASHMHTAHRRKAQWRAGAAHGTVQRSAVTGGRVEYGTSTRHGSEAAGICSSMQAKEGVARRGIWYSSI</sequence>
<comment type="caution">
    <text evidence="1">The sequence shown here is derived from an EMBL/GenBank/DDBJ whole genome shotgun (WGS) entry which is preliminary data.</text>
</comment>
<accession>A0A8X6MU54</accession>
<organism evidence="1 2">
    <name type="scientific">Nephila pilipes</name>
    <name type="common">Giant wood spider</name>
    <name type="synonym">Nephila maculata</name>
    <dbReference type="NCBI Taxonomy" id="299642"/>
    <lineage>
        <taxon>Eukaryota</taxon>
        <taxon>Metazoa</taxon>
        <taxon>Ecdysozoa</taxon>
        <taxon>Arthropoda</taxon>
        <taxon>Chelicerata</taxon>
        <taxon>Arachnida</taxon>
        <taxon>Araneae</taxon>
        <taxon>Araneomorphae</taxon>
        <taxon>Entelegynae</taxon>
        <taxon>Araneoidea</taxon>
        <taxon>Nephilidae</taxon>
        <taxon>Nephila</taxon>
    </lineage>
</organism>
<dbReference type="Proteomes" id="UP000887013">
    <property type="component" value="Unassembled WGS sequence"/>
</dbReference>